<dbReference type="EMBL" id="FWXS01000003">
    <property type="protein sequence ID" value="SMC49045.1"/>
    <property type="molecule type" value="Genomic_DNA"/>
</dbReference>
<dbReference type="CDD" id="cd05374">
    <property type="entry name" value="17beta-HSD-like_SDR_c"/>
    <property type="match status" value="1"/>
</dbReference>
<dbReference type="Pfam" id="PF00106">
    <property type="entry name" value="adh_short"/>
    <property type="match status" value="1"/>
</dbReference>
<keyword evidence="2" id="KW-0560">Oxidoreductase</keyword>
<comment type="similarity">
    <text evidence="1 3">Belongs to the short-chain dehydrogenases/reductases (SDR) family.</text>
</comment>
<gene>
    <name evidence="4" type="ORF">SAMN06296427_10341</name>
</gene>
<name>A0A1W1ZKH0_9FLAO</name>
<dbReference type="AlphaFoldDB" id="A0A1W1ZKH0"/>
<dbReference type="STRING" id="1434700.SAMN06296427_10341"/>
<dbReference type="InterPro" id="IPR051911">
    <property type="entry name" value="SDR_oxidoreductase"/>
</dbReference>
<dbReference type="PANTHER" id="PTHR43976">
    <property type="entry name" value="SHORT CHAIN DEHYDROGENASE"/>
    <property type="match status" value="1"/>
</dbReference>
<keyword evidence="5" id="KW-1185">Reference proteome</keyword>
<sequence>MNQKTIIITGSSSGIGETLANYFVQKGHNVYGLSRSRQNKISFNHIATDITNKENIIQSIHQIINETGRIDVLINNAGVGMLGAIEDVTKEDLEKLINVNILGTIYTMQAVLPLMRLQKSGHILNVSSIASNHGLPFRGFYSASKSAVDRITESVRLENKKTGIEITTLNFGDIQTPIAESRIQSTVSGFYKNNFDKLLKSIDEEVEHGMKPEQLIPTIEKLINKRNLKPHYHIGKPMQTFSITLKRIIGQRKFEQLLAKYSKLD</sequence>
<dbReference type="PRINTS" id="PR00080">
    <property type="entry name" value="SDRFAMILY"/>
</dbReference>
<dbReference type="Gene3D" id="3.40.50.720">
    <property type="entry name" value="NAD(P)-binding Rossmann-like Domain"/>
    <property type="match status" value="1"/>
</dbReference>
<dbReference type="PANTHER" id="PTHR43976:SF16">
    <property type="entry name" value="SHORT-CHAIN DEHYDROGENASE_REDUCTASE FAMILY PROTEIN"/>
    <property type="match status" value="1"/>
</dbReference>
<dbReference type="PROSITE" id="PS00061">
    <property type="entry name" value="ADH_SHORT"/>
    <property type="match status" value="1"/>
</dbReference>
<proteinExistence type="inferred from homology"/>
<dbReference type="GO" id="GO:0016491">
    <property type="term" value="F:oxidoreductase activity"/>
    <property type="evidence" value="ECO:0007669"/>
    <property type="project" value="UniProtKB-KW"/>
</dbReference>
<evidence type="ECO:0000313" key="4">
    <source>
        <dbReference type="EMBL" id="SMC49045.1"/>
    </source>
</evidence>
<evidence type="ECO:0000313" key="5">
    <source>
        <dbReference type="Proteomes" id="UP000192393"/>
    </source>
</evidence>
<protein>
    <submittedName>
        <fullName evidence="4">Short-chain dehydrogenase</fullName>
    </submittedName>
</protein>
<evidence type="ECO:0000256" key="2">
    <source>
        <dbReference type="ARBA" id="ARBA00023002"/>
    </source>
</evidence>
<dbReference type="RefSeq" id="WP_084016641.1">
    <property type="nucleotide sequence ID" value="NZ_FWXS01000003.1"/>
</dbReference>
<organism evidence="4 5">
    <name type="scientific">Moheibacter sediminis</name>
    <dbReference type="NCBI Taxonomy" id="1434700"/>
    <lineage>
        <taxon>Bacteria</taxon>
        <taxon>Pseudomonadati</taxon>
        <taxon>Bacteroidota</taxon>
        <taxon>Flavobacteriia</taxon>
        <taxon>Flavobacteriales</taxon>
        <taxon>Weeksellaceae</taxon>
        <taxon>Moheibacter</taxon>
    </lineage>
</organism>
<dbReference type="SUPFAM" id="SSF51735">
    <property type="entry name" value="NAD(P)-binding Rossmann-fold domains"/>
    <property type="match status" value="1"/>
</dbReference>
<dbReference type="InterPro" id="IPR002347">
    <property type="entry name" value="SDR_fam"/>
</dbReference>
<dbReference type="PRINTS" id="PR00081">
    <property type="entry name" value="GDHRDH"/>
</dbReference>
<dbReference type="Proteomes" id="UP000192393">
    <property type="component" value="Unassembled WGS sequence"/>
</dbReference>
<reference evidence="4 5" key="1">
    <citation type="submission" date="2017-04" db="EMBL/GenBank/DDBJ databases">
        <authorList>
            <person name="Afonso C.L."/>
            <person name="Miller P.J."/>
            <person name="Scott M.A."/>
            <person name="Spackman E."/>
            <person name="Goraichik I."/>
            <person name="Dimitrov K.M."/>
            <person name="Suarez D.L."/>
            <person name="Swayne D.E."/>
        </authorList>
    </citation>
    <scope>NUCLEOTIDE SEQUENCE [LARGE SCALE GENOMIC DNA]</scope>
    <source>
        <strain evidence="4 5">CGMCC 1.12708</strain>
    </source>
</reference>
<accession>A0A1W1ZKH0</accession>
<dbReference type="OrthoDB" id="822355at2"/>
<dbReference type="InterPro" id="IPR020904">
    <property type="entry name" value="Sc_DH/Rdtase_CS"/>
</dbReference>
<evidence type="ECO:0000256" key="3">
    <source>
        <dbReference type="RuleBase" id="RU000363"/>
    </source>
</evidence>
<dbReference type="InterPro" id="IPR036291">
    <property type="entry name" value="NAD(P)-bd_dom_sf"/>
</dbReference>
<evidence type="ECO:0000256" key="1">
    <source>
        <dbReference type="ARBA" id="ARBA00006484"/>
    </source>
</evidence>